<feature type="non-terminal residue" evidence="1">
    <location>
        <position position="1"/>
    </location>
</feature>
<protein>
    <submittedName>
        <fullName evidence="1">Uncharacterized protein</fullName>
    </submittedName>
</protein>
<organism evidence="1">
    <name type="scientific">Clastoptera arizonana</name>
    <name type="common">Arizona spittle bug</name>
    <dbReference type="NCBI Taxonomy" id="38151"/>
    <lineage>
        <taxon>Eukaryota</taxon>
        <taxon>Metazoa</taxon>
        <taxon>Ecdysozoa</taxon>
        <taxon>Arthropoda</taxon>
        <taxon>Hexapoda</taxon>
        <taxon>Insecta</taxon>
        <taxon>Pterygota</taxon>
        <taxon>Neoptera</taxon>
        <taxon>Paraneoptera</taxon>
        <taxon>Hemiptera</taxon>
        <taxon>Auchenorrhyncha</taxon>
        <taxon>Cercopoidea</taxon>
        <taxon>Clastopteridae</taxon>
        <taxon>Clastoptera</taxon>
    </lineage>
</organism>
<dbReference type="AlphaFoldDB" id="A0A1B6CD44"/>
<sequence length="108" mass="11822">PLPSSSTRFASLHSLLSNITLHTEQGMYSPSIEDVSSDDGTSSGQSSTTWHWLSCRGEPFNVHKSVSEASVYRTGSRFSLKSVSTGTKTLDYLMRCFWTCSSGCQQTS</sequence>
<gene>
    <name evidence="1" type="ORF">g.10595</name>
</gene>
<dbReference type="EMBL" id="GEDC01025940">
    <property type="protein sequence ID" value="JAS11358.1"/>
    <property type="molecule type" value="Transcribed_RNA"/>
</dbReference>
<accession>A0A1B6CD44</accession>
<name>A0A1B6CD44_9HEMI</name>
<proteinExistence type="predicted"/>
<reference evidence="1" key="1">
    <citation type="submission" date="2015-12" db="EMBL/GenBank/DDBJ databases">
        <title>De novo transcriptome assembly of four potential Pierce s Disease insect vectors from Arizona vineyards.</title>
        <authorList>
            <person name="Tassone E.E."/>
        </authorList>
    </citation>
    <scope>NUCLEOTIDE SEQUENCE</scope>
</reference>
<evidence type="ECO:0000313" key="1">
    <source>
        <dbReference type="EMBL" id="JAS11358.1"/>
    </source>
</evidence>